<reference evidence="1 2" key="1">
    <citation type="submission" date="2020-11" db="EMBL/GenBank/DDBJ databases">
        <title>Carbohydrate-dependent, anaerobic sulfur respiration: A novel catabolism in halophilic archaea.</title>
        <authorList>
            <person name="Sorokin D.Y."/>
            <person name="Messina E."/>
            <person name="Smedile F."/>
            <person name="La Cono V."/>
            <person name="Hallsworth J.E."/>
            <person name="Yakimov M.M."/>
        </authorList>
    </citation>
    <scope>NUCLEOTIDE SEQUENCE [LARGE SCALE GENOMIC DNA]</scope>
    <source>
        <strain evidence="1 2">HSR12-2</strain>
    </source>
</reference>
<accession>A0A897N4A5</accession>
<sequence length="40" mass="4702">MMGRERRAVGTFLVLVILVVFVVGNTTGHRRRCTRGWNRW</sequence>
<organism evidence="1 2">
    <name type="scientific">Halapricum desulfuricans</name>
    <dbReference type="NCBI Taxonomy" id="2841257"/>
    <lineage>
        <taxon>Archaea</taxon>
        <taxon>Methanobacteriati</taxon>
        <taxon>Methanobacteriota</taxon>
        <taxon>Stenosarchaea group</taxon>
        <taxon>Halobacteria</taxon>
        <taxon>Halobacteriales</taxon>
        <taxon>Haloarculaceae</taxon>
        <taxon>Halapricum</taxon>
    </lineage>
</organism>
<name>A0A897N4A5_9EURY</name>
<gene>
    <name evidence="1" type="ORF">HSR122_0150</name>
</gene>
<dbReference type="KEGG" id="hds:HSR122_0150"/>
<evidence type="ECO:0000313" key="2">
    <source>
        <dbReference type="Proteomes" id="UP000662973"/>
    </source>
</evidence>
<keyword evidence="2" id="KW-1185">Reference proteome</keyword>
<dbReference type="EMBL" id="CP064788">
    <property type="protein sequence ID" value="QSG07567.1"/>
    <property type="molecule type" value="Genomic_DNA"/>
</dbReference>
<proteinExistence type="predicted"/>
<protein>
    <submittedName>
        <fullName evidence="1">Uncharacterized protein</fullName>
    </submittedName>
</protein>
<dbReference type="AlphaFoldDB" id="A0A897N4A5"/>
<dbReference type="Proteomes" id="UP000662973">
    <property type="component" value="Chromosome"/>
</dbReference>
<evidence type="ECO:0000313" key="1">
    <source>
        <dbReference type="EMBL" id="QSG07567.1"/>
    </source>
</evidence>